<evidence type="ECO:0000313" key="1">
    <source>
        <dbReference type="EMBL" id="KDN82315.1"/>
    </source>
</evidence>
<accession>A0A066YWL9</accession>
<dbReference type="Proteomes" id="UP000027178">
    <property type="component" value="Unassembled WGS sequence"/>
</dbReference>
<dbReference type="HOGENOM" id="CLU_1803621_0_0_11"/>
<proteinExistence type="predicted"/>
<protein>
    <submittedName>
        <fullName evidence="1">Uncharacterized protein</fullName>
    </submittedName>
</protein>
<organism evidence="1 2">
    <name type="scientific">Kitasatospora cheerisanensis KCTC 2395</name>
    <dbReference type="NCBI Taxonomy" id="1348663"/>
    <lineage>
        <taxon>Bacteria</taxon>
        <taxon>Bacillati</taxon>
        <taxon>Actinomycetota</taxon>
        <taxon>Actinomycetes</taxon>
        <taxon>Kitasatosporales</taxon>
        <taxon>Streptomycetaceae</taxon>
        <taxon>Kitasatospora</taxon>
    </lineage>
</organism>
<gene>
    <name evidence="1" type="ORF">KCH_58220</name>
</gene>
<evidence type="ECO:0000313" key="2">
    <source>
        <dbReference type="Proteomes" id="UP000027178"/>
    </source>
</evidence>
<name>A0A066YWL9_9ACTN</name>
<sequence>MTAAGPSRATACQFGGAEGVLLEETVGRRDLDGGGFLPAEEHGQLGSAGEVAEFGAFCCREFEGGLGKDGLFRRFGAETVEGTSDAGAACRAQAGRWRCREGRLTCRLLRPGLPSDPQPSTGGEFSGLQAALICGQVWANGRE</sequence>
<keyword evidence="2" id="KW-1185">Reference proteome</keyword>
<comment type="caution">
    <text evidence="1">The sequence shown here is derived from an EMBL/GenBank/DDBJ whole genome shotgun (WGS) entry which is preliminary data.</text>
</comment>
<dbReference type="AlphaFoldDB" id="A0A066YWL9"/>
<dbReference type="EMBL" id="JNBY01000112">
    <property type="protein sequence ID" value="KDN82315.1"/>
    <property type="molecule type" value="Genomic_DNA"/>
</dbReference>
<reference evidence="1 2" key="1">
    <citation type="submission" date="2014-05" db="EMBL/GenBank/DDBJ databases">
        <title>Draft Genome Sequence of Kitasatospora cheerisanensis KCTC 2395.</title>
        <authorList>
            <person name="Nam D.H."/>
        </authorList>
    </citation>
    <scope>NUCLEOTIDE SEQUENCE [LARGE SCALE GENOMIC DNA]</scope>
    <source>
        <strain evidence="1 2">KCTC 2395</strain>
    </source>
</reference>